<evidence type="ECO:0000256" key="12">
    <source>
        <dbReference type="SAM" id="MobiDB-lite"/>
    </source>
</evidence>
<comment type="similarity">
    <text evidence="2 10 11">Belongs to the TonB-dependent receptor family.</text>
</comment>
<evidence type="ECO:0000259" key="15">
    <source>
        <dbReference type="Pfam" id="PF07715"/>
    </source>
</evidence>
<keyword evidence="13" id="KW-0732">Signal</keyword>
<dbReference type="GO" id="GO:0015891">
    <property type="term" value="P:siderophore transport"/>
    <property type="evidence" value="ECO:0007669"/>
    <property type="project" value="InterPro"/>
</dbReference>
<dbReference type="Gene3D" id="2.170.130.10">
    <property type="entry name" value="TonB-dependent receptor, plug domain"/>
    <property type="match status" value="1"/>
</dbReference>
<evidence type="ECO:0000256" key="6">
    <source>
        <dbReference type="ARBA" id="ARBA00023077"/>
    </source>
</evidence>
<accession>A0A845GDG5</accession>
<comment type="subcellular location">
    <subcellularLocation>
        <location evidence="1 10">Cell outer membrane</location>
        <topology evidence="1 10">Multi-pass membrane protein</topology>
    </subcellularLocation>
</comment>
<keyword evidence="4 10" id="KW-1134">Transmembrane beta strand</keyword>
<dbReference type="Gene3D" id="2.40.170.20">
    <property type="entry name" value="TonB-dependent receptor, beta-barrel domain"/>
    <property type="match status" value="1"/>
</dbReference>
<dbReference type="InterPro" id="IPR039426">
    <property type="entry name" value="TonB-dep_rcpt-like"/>
</dbReference>
<evidence type="ECO:0000256" key="13">
    <source>
        <dbReference type="SAM" id="SignalP"/>
    </source>
</evidence>
<sequence>MAFASQLGRPRTRRTTLALLLAACYPLLAGAGETAGGEGAAAEAPQAEEAATPNKVEVLARRQNYRGLSATGATKTDTLLKDLPQSVRVITTDLLKDVGVTDLAGALDLSSGISRASNFGGQWDSYAMRGFTGDPNFGSDYMVNGFNSSRGYNGLRDGVSTQTVEVLKGPASALYGRGEPGGTVNITTKKPRFGPSYTVELSGGSFDTYRGAVDLTGPLSDTVAYRLSGAYEKGNSFRDTLYHERTFLSPSFIWLAGDNTTVSYELEAMEQRAPFDRGVLAVNGKLGAIANSTFLGEPGDGPTVIKSLGHQIFVQHQFNDGWSLQTGLSYRDSSLQKTSTEANNLLADGRTLRRQHRRNDFSATDVSGRVEVLGKFMTGPIKHSILVGVDAYRFEDHRIQDRRNPSAANAYAIDIYNPVYGGTALPMTPSFNTQNDQSAHGFYGQDQVDLTEQWKLLAGLRYDRATQTAGNNLLRVSTRQEPTATSPRAGLVYQPTSAISLYVTAAKGFRPNSGISIENTSFAPEKSKSYEAGAKMDNGALTGTLAVYKITKENVLTTNPLNTDFSIAAGEVGSKGVELDLSGEIYPNVRLSAAYAYTDATVTKGDKTIITGSRFPNVPKQSASIVLTPSFKIGSATATLGGGVSYVGERLGDVAVSSQFMLPAYTTFRLLSSYSPNKKLRISLNVDNLFNKQYYASSYSQLWVQPGTDRSATLNVRYTF</sequence>
<dbReference type="GO" id="GO:0038023">
    <property type="term" value="F:signaling receptor activity"/>
    <property type="evidence" value="ECO:0007669"/>
    <property type="project" value="InterPro"/>
</dbReference>
<dbReference type="RefSeq" id="WP_161099898.1">
    <property type="nucleotide sequence ID" value="NZ_WWCW01000179.1"/>
</dbReference>
<comment type="caution">
    <text evidence="16">The sequence shown here is derived from an EMBL/GenBank/DDBJ whole genome shotgun (WGS) entry which is preliminary data.</text>
</comment>
<protein>
    <submittedName>
        <fullName evidence="16">TonB-dependent siderophore receptor</fullName>
    </submittedName>
</protein>
<dbReference type="PROSITE" id="PS52016">
    <property type="entry name" value="TONB_DEPENDENT_REC_3"/>
    <property type="match status" value="1"/>
</dbReference>
<evidence type="ECO:0000256" key="11">
    <source>
        <dbReference type="RuleBase" id="RU003357"/>
    </source>
</evidence>
<keyword evidence="6 11" id="KW-0798">TonB box</keyword>
<keyword evidence="9 10" id="KW-0998">Cell outer membrane</keyword>
<gene>
    <name evidence="16" type="ORF">GTP91_29130</name>
</gene>
<feature type="domain" description="TonB-dependent receptor-like beta-barrel" evidence="14">
    <location>
        <begin position="256"/>
        <end position="689"/>
    </location>
</feature>
<dbReference type="PANTHER" id="PTHR32552">
    <property type="entry name" value="FERRICHROME IRON RECEPTOR-RELATED"/>
    <property type="match status" value="1"/>
</dbReference>
<keyword evidence="7 10" id="KW-0472">Membrane</keyword>
<evidence type="ECO:0000256" key="2">
    <source>
        <dbReference type="ARBA" id="ARBA00009810"/>
    </source>
</evidence>
<dbReference type="Proteomes" id="UP000470302">
    <property type="component" value="Unassembled WGS sequence"/>
</dbReference>
<dbReference type="Pfam" id="PF07715">
    <property type="entry name" value="Plug"/>
    <property type="match status" value="1"/>
</dbReference>
<keyword evidence="8 16" id="KW-0675">Receptor</keyword>
<evidence type="ECO:0000256" key="7">
    <source>
        <dbReference type="ARBA" id="ARBA00023136"/>
    </source>
</evidence>
<evidence type="ECO:0000256" key="9">
    <source>
        <dbReference type="ARBA" id="ARBA00023237"/>
    </source>
</evidence>
<evidence type="ECO:0000256" key="4">
    <source>
        <dbReference type="ARBA" id="ARBA00022452"/>
    </source>
</evidence>
<keyword evidence="3 10" id="KW-0813">Transport</keyword>
<evidence type="ECO:0000256" key="5">
    <source>
        <dbReference type="ARBA" id="ARBA00022692"/>
    </source>
</evidence>
<dbReference type="FunFam" id="2.40.170.20:FF:000005">
    <property type="entry name" value="TonB-dependent siderophore receptor"/>
    <property type="match status" value="1"/>
</dbReference>
<dbReference type="InterPro" id="IPR010105">
    <property type="entry name" value="TonB_sidphr_rcpt"/>
</dbReference>
<dbReference type="SUPFAM" id="SSF56935">
    <property type="entry name" value="Porins"/>
    <property type="match status" value="1"/>
</dbReference>
<feature type="domain" description="TonB-dependent receptor plug" evidence="15">
    <location>
        <begin position="81"/>
        <end position="183"/>
    </location>
</feature>
<keyword evidence="5 10" id="KW-0812">Transmembrane</keyword>
<dbReference type="NCBIfam" id="TIGR01783">
    <property type="entry name" value="TonB-siderophor"/>
    <property type="match status" value="1"/>
</dbReference>
<dbReference type="InterPro" id="IPR036942">
    <property type="entry name" value="Beta-barrel_TonB_sf"/>
</dbReference>
<dbReference type="GO" id="GO:0015344">
    <property type="term" value="F:siderophore uptake transmembrane transporter activity"/>
    <property type="evidence" value="ECO:0007669"/>
    <property type="project" value="TreeGrafter"/>
</dbReference>
<feature type="region of interest" description="Disordered" evidence="12">
    <location>
        <begin position="35"/>
        <end position="55"/>
    </location>
</feature>
<organism evidence="16 17">
    <name type="scientific">Duganella vulcania</name>
    <dbReference type="NCBI Taxonomy" id="2692166"/>
    <lineage>
        <taxon>Bacteria</taxon>
        <taxon>Pseudomonadati</taxon>
        <taxon>Pseudomonadota</taxon>
        <taxon>Betaproteobacteria</taxon>
        <taxon>Burkholderiales</taxon>
        <taxon>Oxalobacteraceae</taxon>
        <taxon>Telluria group</taxon>
        <taxon>Duganella</taxon>
    </lineage>
</organism>
<evidence type="ECO:0000259" key="14">
    <source>
        <dbReference type="Pfam" id="PF00593"/>
    </source>
</evidence>
<dbReference type="EMBL" id="WWCW01000179">
    <property type="protein sequence ID" value="MYM91226.1"/>
    <property type="molecule type" value="Genomic_DNA"/>
</dbReference>
<dbReference type="GO" id="GO:0009279">
    <property type="term" value="C:cell outer membrane"/>
    <property type="evidence" value="ECO:0007669"/>
    <property type="project" value="UniProtKB-SubCell"/>
</dbReference>
<evidence type="ECO:0000313" key="17">
    <source>
        <dbReference type="Proteomes" id="UP000470302"/>
    </source>
</evidence>
<feature type="signal peptide" evidence="13">
    <location>
        <begin position="1"/>
        <end position="31"/>
    </location>
</feature>
<dbReference type="Pfam" id="PF00593">
    <property type="entry name" value="TonB_dep_Rec_b-barrel"/>
    <property type="match status" value="1"/>
</dbReference>
<dbReference type="CDD" id="cd01347">
    <property type="entry name" value="ligand_gated_channel"/>
    <property type="match status" value="1"/>
</dbReference>
<dbReference type="InterPro" id="IPR000531">
    <property type="entry name" value="Beta-barrel_TonB"/>
</dbReference>
<reference evidence="16 17" key="1">
    <citation type="submission" date="2020-01" db="EMBL/GenBank/DDBJ databases">
        <title>Novel species isolated from a subtropical stream in China.</title>
        <authorList>
            <person name="Lu H."/>
        </authorList>
    </citation>
    <scope>NUCLEOTIDE SEQUENCE [LARGE SCALE GENOMIC DNA]</scope>
    <source>
        <strain evidence="16 17">FT82W</strain>
    </source>
</reference>
<dbReference type="InterPro" id="IPR012910">
    <property type="entry name" value="Plug_dom"/>
</dbReference>
<evidence type="ECO:0000313" key="16">
    <source>
        <dbReference type="EMBL" id="MYM91226.1"/>
    </source>
</evidence>
<evidence type="ECO:0000256" key="1">
    <source>
        <dbReference type="ARBA" id="ARBA00004571"/>
    </source>
</evidence>
<dbReference type="InterPro" id="IPR037066">
    <property type="entry name" value="Plug_dom_sf"/>
</dbReference>
<dbReference type="PANTHER" id="PTHR32552:SF90">
    <property type="entry name" value="METAL-PSEUDOPALINE RECEPTOR CNTO"/>
    <property type="match status" value="1"/>
</dbReference>
<dbReference type="AlphaFoldDB" id="A0A845GDG5"/>
<proteinExistence type="inferred from homology"/>
<evidence type="ECO:0000256" key="8">
    <source>
        <dbReference type="ARBA" id="ARBA00023170"/>
    </source>
</evidence>
<feature type="chain" id="PRO_5032863231" evidence="13">
    <location>
        <begin position="32"/>
        <end position="720"/>
    </location>
</feature>
<name>A0A845GDG5_9BURK</name>
<evidence type="ECO:0000256" key="10">
    <source>
        <dbReference type="PROSITE-ProRule" id="PRU01360"/>
    </source>
</evidence>
<evidence type="ECO:0000256" key="3">
    <source>
        <dbReference type="ARBA" id="ARBA00022448"/>
    </source>
</evidence>
<feature type="compositionally biased region" description="Low complexity" evidence="12">
    <location>
        <begin position="40"/>
        <end position="51"/>
    </location>
</feature>